<feature type="compositionally biased region" description="Basic residues" evidence="1">
    <location>
        <begin position="1"/>
        <end position="10"/>
    </location>
</feature>
<organism evidence="2 3">
    <name type="scientific">Cupriavidus necator</name>
    <name type="common">Alcaligenes eutrophus</name>
    <name type="synonym">Ralstonia eutropha</name>
    <dbReference type="NCBI Taxonomy" id="106590"/>
    <lineage>
        <taxon>Bacteria</taxon>
        <taxon>Pseudomonadati</taxon>
        <taxon>Pseudomonadota</taxon>
        <taxon>Betaproteobacteria</taxon>
        <taxon>Burkholderiales</taxon>
        <taxon>Burkholderiaceae</taxon>
        <taxon>Cupriavidus</taxon>
    </lineage>
</organism>
<name>A0A2P1DV21_CUPNE</name>
<gene>
    <name evidence="2" type="ORF">BJN34_0170</name>
</gene>
<sequence length="60" mass="6167">MLGHGVRRCARTGLSDAGPKAQIERGRPPATLGPARSAAEGVPPMTSLAGCQRPKVGFVQ</sequence>
<evidence type="ECO:0000313" key="2">
    <source>
        <dbReference type="EMBL" id="AVK72217.1"/>
    </source>
</evidence>
<dbReference type="AlphaFoldDB" id="A0A2P1DV21"/>
<accession>A0A2P1DV21</accession>
<protein>
    <submittedName>
        <fullName evidence="2">Uncharacterized protein</fullName>
    </submittedName>
</protein>
<evidence type="ECO:0000256" key="1">
    <source>
        <dbReference type="SAM" id="MobiDB-lite"/>
    </source>
</evidence>
<reference evidence="3" key="1">
    <citation type="submission" date="2017-02" db="EMBL/GenBank/DDBJ databases">
        <title>Complete genome sequence of Cupriavidus necator strain NH9, a 3-chlorobenzoate degrader.</title>
        <authorList>
            <person name="Moriuchi R."/>
            <person name="Dohra H."/>
            <person name="Ogawa N."/>
        </authorList>
    </citation>
    <scope>NUCLEOTIDE SEQUENCE [LARGE SCALE GENOMIC DNA]</scope>
    <source>
        <strain evidence="3">NH9</strain>
    </source>
</reference>
<dbReference type="KEGG" id="cuh:BJN34_0170"/>
<dbReference type="EMBL" id="CP017757">
    <property type="protein sequence ID" value="AVK72217.1"/>
    <property type="molecule type" value="Genomic_DNA"/>
</dbReference>
<feature type="region of interest" description="Disordered" evidence="1">
    <location>
        <begin position="1"/>
        <end position="60"/>
    </location>
</feature>
<proteinExistence type="predicted"/>
<dbReference type="Proteomes" id="UP000189627">
    <property type="component" value="Chromosome 1"/>
</dbReference>
<evidence type="ECO:0000313" key="3">
    <source>
        <dbReference type="Proteomes" id="UP000189627"/>
    </source>
</evidence>